<dbReference type="RefSeq" id="WP_209379004.1">
    <property type="nucleotide sequence ID" value="NZ_JAGIZB010000006.1"/>
</dbReference>
<dbReference type="PANTHER" id="PTHR30537">
    <property type="entry name" value="HTH-TYPE TRANSCRIPTIONAL REGULATOR"/>
    <property type="match status" value="1"/>
</dbReference>
<dbReference type="Pfam" id="PF00126">
    <property type="entry name" value="HTH_1"/>
    <property type="match status" value="1"/>
</dbReference>
<protein>
    <submittedName>
        <fullName evidence="6">LysR family transcriptional regulator</fullName>
    </submittedName>
</protein>
<dbReference type="SUPFAM" id="SSF46785">
    <property type="entry name" value="Winged helix' DNA-binding domain"/>
    <property type="match status" value="1"/>
</dbReference>
<evidence type="ECO:0000256" key="2">
    <source>
        <dbReference type="ARBA" id="ARBA00023015"/>
    </source>
</evidence>
<dbReference type="PROSITE" id="PS50931">
    <property type="entry name" value="HTH_LYSR"/>
    <property type="match status" value="1"/>
</dbReference>
<name>A0ABS4ACT9_9PROT</name>
<dbReference type="InterPro" id="IPR036388">
    <property type="entry name" value="WH-like_DNA-bd_sf"/>
</dbReference>
<comment type="similarity">
    <text evidence="1">Belongs to the LysR transcriptional regulatory family.</text>
</comment>
<evidence type="ECO:0000313" key="6">
    <source>
        <dbReference type="EMBL" id="MBP0444781.1"/>
    </source>
</evidence>
<dbReference type="SUPFAM" id="SSF53850">
    <property type="entry name" value="Periplasmic binding protein-like II"/>
    <property type="match status" value="1"/>
</dbReference>
<dbReference type="EMBL" id="JAGIZB010000006">
    <property type="protein sequence ID" value="MBP0444781.1"/>
    <property type="molecule type" value="Genomic_DNA"/>
</dbReference>
<dbReference type="Gene3D" id="1.10.10.10">
    <property type="entry name" value="Winged helix-like DNA-binding domain superfamily/Winged helix DNA-binding domain"/>
    <property type="match status" value="1"/>
</dbReference>
<dbReference type="InterPro" id="IPR000847">
    <property type="entry name" value="LysR_HTH_N"/>
</dbReference>
<evidence type="ECO:0000259" key="5">
    <source>
        <dbReference type="PROSITE" id="PS50931"/>
    </source>
</evidence>
<dbReference type="InterPro" id="IPR036390">
    <property type="entry name" value="WH_DNA-bd_sf"/>
</dbReference>
<keyword evidence="2" id="KW-0805">Transcription regulation</keyword>
<accession>A0ABS4ACT9</accession>
<evidence type="ECO:0000313" key="7">
    <source>
        <dbReference type="Proteomes" id="UP000681594"/>
    </source>
</evidence>
<evidence type="ECO:0000256" key="3">
    <source>
        <dbReference type="ARBA" id="ARBA00023125"/>
    </source>
</evidence>
<dbReference type="Gene3D" id="3.40.190.290">
    <property type="match status" value="1"/>
</dbReference>
<comment type="caution">
    <text evidence="6">The sequence shown here is derived from an EMBL/GenBank/DDBJ whole genome shotgun (WGS) entry which is preliminary data.</text>
</comment>
<dbReference type="Proteomes" id="UP000681594">
    <property type="component" value="Unassembled WGS sequence"/>
</dbReference>
<evidence type="ECO:0000256" key="4">
    <source>
        <dbReference type="ARBA" id="ARBA00023163"/>
    </source>
</evidence>
<feature type="domain" description="HTH lysR-type" evidence="5">
    <location>
        <begin position="5"/>
        <end position="62"/>
    </location>
</feature>
<dbReference type="CDD" id="cd08422">
    <property type="entry name" value="PBP2_CrgA_like"/>
    <property type="match status" value="1"/>
</dbReference>
<dbReference type="Pfam" id="PF03466">
    <property type="entry name" value="LysR_substrate"/>
    <property type="match status" value="1"/>
</dbReference>
<organism evidence="6 7">
    <name type="scientific">Pararoseomonas baculiformis</name>
    <dbReference type="NCBI Taxonomy" id="2820812"/>
    <lineage>
        <taxon>Bacteria</taxon>
        <taxon>Pseudomonadati</taxon>
        <taxon>Pseudomonadota</taxon>
        <taxon>Alphaproteobacteria</taxon>
        <taxon>Acetobacterales</taxon>
        <taxon>Acetobacteraceae</taxon>
        <taxon>Pararoseomonas</taxon>
    </lineage>
</organism>
<dbReference type="InterPro" id="IPR058163">
    <property type="entry name" value="LysR-type_TF_proteobact-type"/>
</dbReference>
<dbReference type="PANTHER" id="PTHR30537:SF35">
    <property type="entry name" value="TRANSCRIPTIONAL REGULATORY PROTEIN"/>
    <property type="match status" value="1"/>
</dbReference>
<proteinExistence type="inferred from homology"/>
<keyword evidence="3" id="KW-0238">DNA-binding</keyword>
<sequence length="295" mass="31331">MDNPVDLNAVQTFAEVVRAGGFSAAARRLGIPRSTVSLRVQALERATGTRLLKRSTRAVSLTEEGQRLYEEASGALDTLARALGAVRAAKGPLKGLIRLTAPADFPTAALAGALGSFREAHPAIRFEVVLTNAVLDMVAERIDIALRIGLANPQDAVARGVMRFAYGFFASPGYLARHGEPESLERIAALILPPPAVRRHLERLVLAGQALPPPAMEADSYLLIRDLILAGHGVGLMPAGLCAGDLAAGRMRPVLPALTPGEVRMSLSFPTRADMTERVRAFADHLARQLGGQMG</sequence>
<evidence type="ECO:0000256" key="1">
    <source>
        <dbReference type="ARBA" id="ARBA00009437"/>
    </source>
</evidence>
<keyword evidence="7" id="KW-1185">Reference proteome</keyword>
<gene>
    <name evidence="6" type="ORF">J8J14_08285</name>
</gene>
<reference evidence="6 7" key="1">
    <citation type="submission" date="2021-03" db="EMBL/GenBank/DDBJ databases">
        <authorList>
            <person name="So Y."/>
        </authorList>
    </citation>
    <scope>NUCLEOTIDE SEQUENCE [LARGE SCALE GENOMIC DNA]</scope>
    <source>
        <strain evidence="6 7">SSH11</strain>
    </source>
</reference>
<dbReference type="InterPro" id="IPR005119">
    <property type="entry name" value="LysR_subst-bd"/>
</dbReference>
<keyword evidence="4" id="KW-0804">Transcription</keyword>